<keyword evidence="2 4" id="KW-0648">Protein biosynthesis</keyword>
<comment type="caution">
    <text evidence="6">The sequence shown here is derived from an EMBL/GenBank/DDBJ whole genome shotgun (WGS) entry which is preliminary data.</text>
</comment>
<dbReference type="GO" id="GO:0016829">
    <property type="term" value="F:lyase activity"/>
    <property type="evidence" value="ECO:0007669"/>
    <property type="project" value="UniProtKB-KW"/>
</dbReference>
<dbReference type="CDD" id="cd00002">
    <property type="entry name" value="YbaK_deacylase"/>
    <property type="match status" value="1"/>
</dbReference>
<proteinExistence type="inferred from homology"/>
<evidence type="ECO:0000256" key="4">
    <source>
        <dbReference type="PIRNR" id="PIRNR006181"/>
    </source>
</evidence>
<dbReference type="PANTHER" id="PTHR30411:SF0">
    <property type="entry name" value="CYS-TRNA(PRO)_CYS-TRNA(CYS) DEACYLASE YBAK"/>
    <property type="match status" value="1"/>
</dbReference>
<dbReference type="Proteomes" id="UP000031327">
    <property type="component" value="Unassembled WGS sequence"/>
</dbReference>
<evidence type="ECO:0000256" key="3">
    <source>
        <dbReference type="ARBA" id="ARBA00023239"/>
    </source>
</evidence>
<dbReference type="GO" id="GO:0002161">
    <property type="term" value="F:aminoacyl-tRNA deacylase activity"/>
    <property type="evidence" value="ECO:0007669"/>
    <property type="project" value="InterPro"/>
</dbReference>
<gene>
    <name evidence="6" type="ORF">JF50_15325</name>
</gene>
<dbReference type="InterPro" id="IPR036754">
    <property type="entry name" value="YbaK/aa-tRNA-synt-asso_dom_sf"/>
</dbReference>
<dbReference type="PIRSF" id="PIRSF006181">
    <property type="entry name" value="EbsC_YbaK"/>
    <property type="match status" value="1"/>
</dbReference>
<organism evidence="6 7">
    <name type="scientific">Pseudoalteromonas luteoviolacea</name>
    <dbReference type="NCBI Taxonomy" id="43657"/>
    <lineage>
        <taxon>Bacteria</taxon>
        <taxon>Pseudomonadati</taxon>
        <taxon>Pseudomonadota</taxon>
        <taxon>Gammaproteobacteria</taxon>
        <taxon>Alteromonadales</taxon>
        <taxon>Pseudoalteromonadaceae</taxon>
        <taxon>Pseudoalteromonas</taxon>
    </lineage>
</organism>
<comment type="similarity">
    <text evidence="1 4">Belongs to the prolyl-tRNA editing family. YbaK/EbsC subfamily.</text>
</comment>
<evidence type="ECO:0000313" key="6">
    <source>
        <dbReference type="EMBL" id="KID55734.1"/>
    </source>
</evidence>
<dbReference type="Pfam" id="PF04073">
    <property type="entry name" value="tRNA_edit"/>
    <property type="match status" value="1"/>
</dbReference>
<dbReference type="InterPro" id="IPR004369">
    <property type="entry name" value="Prolyl-tRNA_editing_YbaK/EbsC"/>
</dbReference>
<dbReference type="EC" id="4.2.-.-" evidence="4"/>
<evidence type="ECO:0000313" key="7">
    <source>
        <dbReference type="Proteomes" id="UP000031327"/>
    </source>
</evidence>
<dbReference type="NCBIfam" id="TIGR00011">
    <property type="entry name" value="YbaK_EbsC"/>
    <property type="match status" value="1"/>
</dbReference>
<evidence type="ECO:0000256" key="2">
    <source>
        <dbReference type="ARBA" id="ARBA00022917"/>
    </source>
</evidence>
<dbReference type="Gene3D" id="3.90.960.10">
    <property type="entry name" value="YbaK/aminoacyl-tRNA synthetase-associated domain"/>
    <property type="match status" value="1"/>
</dbReference>
<evidence type="ECO:0000256" key="1">
    <source>
        <dbReference type="ARBA" id="ARBA00009798"/>
    </source>
</evidence>
<accession>A0A0C1MFW8</accession>
<dbReference type="GO" id="GO:0006412">
    <property type="term" value="P:translation"/>
    <property type="evidence" value="ECO:0007669"/>
    <property type="project" value="UniProtKB-KW"/>
</dbReference>
<dbReference type="SUPFAM" id="SSF55826">
    <property type="entry name" value="YbaK/ProRS associated domain"/>
    <property type="match status" value="1"/>
</dbReference>
<evidence type="ECO:0000259" key="5">
    <source>
        <dbReference type="Pfam" id="PF04073"/>
    </source>
</evidence>
<reference evidence="6 7" key="1">
    <citation type="submission" date="2014-12" db="EMBL/GenBank/DDBJ databases">
        <title>Draft Genome Sequence of Pseudoalteromonas luteoviolacea HI1.</title>
        <authorList>
            <person name="Asahina A.Y."/>
            <person name="Hadfield M.G."/>
        </authorList>
    </citation>
    <scope>NUCLEOTIDE SEQUENCE [LARGE SCALE GENOMIC DNA]</scope>
    <source>
        <strain evidence="6 7">HI1</strain>
    </source>
</reference>
<dbReference type="AlphaFoldDB" id="A0A0C1MFW8"/>
<keyword evidence="3 4" id="KW-0456">Lyase</keyword>
<dbReference type="OrthoDB" id="9809296at2"/>
<name>A0A0C1MFW8_9GAMM</name>
<dbReference type="EMBL" id="JWIC01000007">
    <property type="protein sequence ID" value="KID55734.1"/>
    <property type="molecule type" value="Genomic_DNA"/>
</dbReference>
<feature type="domain" description="YbaK/aminoacyl-tRNA synthetase-associated" evidence="5">
    <location>
        <begin position="30"/>
        <end position="141"/>
    </location>
</feature>
<protein>
    <recommendedName>
        <fullName evidence="4">Cys-tRNA(Pro)/Cys-tRNA(Cys) deacylase</fullName>
        <ecNumber evidence="4">4.2.-.-</ecNumber>
    </recommendedName>
</protein>
<dbReference type="RefSeq" id="WP_039610310.1">
    <property type="nucleotide sequence ID" value="NZ_JWIC01000007.1"/>
</dbReference>
<dbReference type="InterPro" id="IPR007214">
    <property type="entry name" value="YbaK/aa-tRNA-synth-assoc-dom"/>
</dbReference>
<dbReference type="PANTHER" id="PTHR30411">
    <property type="entry name" value="CYTOPLASMIC PROTEIN"/>
    <property type="match status" value="1"/>
</dbReference>
<sequence length="152" mass="16648">MTPAINLLKQNKVNFQVLKFKHDPNSLNYAQEAATKLNLDENKVFKTLVIEVDGQLFVGVTPANQQVDLKLFAKSAAGKKAQMADKNSAQTATGYLLGGISPFAHKKRIPILVHKSAEKHEEIYVSGGRRGLEISICPQALIAITNANYAIF</sequence>